<gene>
    <name evidence="1" type="ORF">PAPJP_106</name>
</gene>
<accession>A0A5C1K5H6</accession>
<name>A0A5C1K5H6_9CAUD</name>
<dbReference type="EMBL" id="MK799650">
    <property type="protein sequence ID" value="QEM41032.1"/>
    <property type="molecule type" value="Genomic_DNA"/>
</dbReference>
<proteinExistence type="predicted"/>
<organism evidence="1 2">
    <name type="scientific">Pseudomonas phage PAP-JP</name>
    <dbReference type="NCBI Taxonomy" id="2583508"/>
    <lineage>
        <taxon>Viruses</taxon>
        <taxon>Duplodnaviria</taxon>
        <taxon>Heunggongvirae</taxon>
        <taxon>Uroviricota</taxon>
        <taxon>Caudoviricetes</taxon>
        <taxon>Vandenendeviridae</taxon>
        <taxon>Nankokuvirus</taxon>
        <taxon>Nankokuvirus KPP10</taxon>
    </lineage>
</organism>
<evidence type="ECO:0000313" key="2">
    <source>
        <dbReference type="Proteomes" id="UP000322601"/>
    </source>
</evidence>
<dbReference type="Proteomes" id="UP000322601">
    <property type="component" value="Genome"/>
</dbReference>
<protein>
    <submittedName>
        <fullName evidence="1">Uncharacterized protein</fullName>
    </submittedName>
</protein>
<sequence length="84" mass="9312">MDITPVAAATYSMNKGAEFAYELTYDLEGCKGYKVRAVAMADGMMRVESNTGKGWKANKPYIVKKDKKRQGDRVVEKVKAFLAA</sequence>
<reference evidence="1 2" key="1">
    <citation type="submission" date="2019-04" db="EMBL/GenBank/DDBJ databases">
        <title>Nucleotide sequence of the Pseudomonas aeruginosa phage PAP-JP.</title>
        <authorList>
            <person name="Hammerl J.A."/>
            <person name="Perleth J."/>
            <person name="Alter T."/>
            <person name="Goelz G."/>
            <person name="Orquera S."/>
        </authorList>
    </citation>
    <scope>NUCLEOTIDE SEQUENCE [LARGE SCALE GENOMIC DNA]</scope>
</reference>
<evidence type="ECO:0000313" key="1">
    <source>
        <dbReference type="EMBL" id="QEM41032.1"/>
    </source>
</evidence>